<dbReference type="VEuPathDB" id="TriTrypDB:BSAL_19220"/>
<dbReference type="PANTHER" id="PTHR23359">
    <property type="entry name" value="NUCLEOTIDE KINASE"/>
    <property type="match status" value="1"/>
</dbReference>
<dbReference type="GO" id="GO:0005524">
    <property type="term" value="F:ATP binding"/>
    <property type="evidence" value="ECO:0007669"/>
    <property type="project" value="InterPro"/>
</dbReference>
<protein>
    <submittedName>
        <fullName evidence="6">Adenylate kinase, putative</fullName>
    </submittedName>
</protein>
<dbReference type="PROSITE" id="PS00113">
    <property type="entry name" value="ADENYLATE_KINASE"/>
    <property type="match status" value="1"/>
</dbReference>
<evidence type="ECO:0000256" key="2">
    <source>
        <dbReference type="ARBA" id="ARBA00022679"/>
    </source>
</evidence>
<dbReference type="HAMAP" id="MF_00235">
    <property type="entry name" value="Adenylate_kinase_Adk"/>
    <property type="match status" value="1"/>
</dbReference>
<dbReference type="InterPro" id="IPR033690">
    <property type="entry name" value="Adenylat_kinase_CS"/>
</dbReference>
<dbReference type="OrthoDB" id="439792at2759"/>
<evidence type="ECO:0000313" key="6">
    <source>
        <dbReference type="EMBL" id="CUG89087.1"/>
    </source>
</evidence>
<proteinExistence type="inferred from homology"/>
<keyword evidence="3" id="KW-0547">Nucleotide-binding</keyword>
<dbReference type="GO" id="GO:0004017">
    <property type="term" value="F:AMP kinase activity"/>
    <property type="evidence" value="ECO:0007669"/>
    <property type="project" value="InterPro"/>
</dbReference>
<dbReference type="PRINTS" id="PR00094">
    <property type="entry name" value="ADENYLTKNASE"/>
</dbReference>
<dbReference type="SUPFAM" id="SSF52540">
    <property type="entry name" value="P-loop containing nucleoside triphosphate hydrolases"/>
    <property type="match status" value="1"/>
</dbReference>
<evidence type="ECO:0000256" key="3">
    <source>
        <dbReference type="ARBA" id="ARBA00022741"/>
    </source>
</evidence>
<dbReference type="AlphaFoldDB" id="A0A0S4JF47"/>
<dbReference type="CDD" id="cd01428">
    <property type="entry name" value="ADK"/>
    <property type="match status" value="1"/>
</dbReference>
<comment type="similarity">
    <text evidence="1 5">Belongs to the adenylate kinase family.</text>
</comment>
<dbReference type="NCBIfam" id="TIGR01351">
    <property type="entry name" value="adk"/>
    <property type="match status" value="1"/>
</dbReference>
<dbReference type="EMBL" id="CYKH01001703">
    <property type="protein sequence ID" value="CUG89087.1"/>
    <property type="molecule type" value="Genomic_DNA"/>
</dbReference>
<evidence type="ECO:0000256" key="4">
    <source>
        <dbReference type="ARBA" id="ARBA00022777"/>
    </source>
</evidence>
<keyword evidence="2 5" id="KW-0808">Transferase</keyword>
<accession>A0A0S4JF47</accession>
<evidence type="ECO:0000256" key="5">
    <source>
        <dbReference type="RuleBase" id="RU003330"/>
    </source>
</evidence>
<dbReference type="InterPro" id="IPR036193">
    <property type="entry name" value="ADK_active_lid_dom_sf"/>
</dbReference>
<evidence type="ECO:0000313" key="7">
    <source>
        <dbReference type="Proteomes" id="UP000051952"/>
    </source>
</evidence>
<keyword evidence="7" id="KW-1185">Reference proteome</keyword>
<dbReference type="Pfam" id="PF00406">
    <property type="entry name" value="ADK"/>
    <property type="match status" value="1"/>
</dbReference>
<dbReference type="InterPro" id="IPR000850">
    <property type="entry name" value="Adenylat/UMP-CMP_kin"/>
</dbReference>
<dbReference type="SUPFAM" id="SSF57774">
    <property type="entry name" value="Microbial and mitochondrial ADK, insert 'zinc finger' domain"/>
    <property type="match status" value="1"/>
</dbReference>
<dbReference type="OMA" id="TIAHFST"/>
<keyword evidence="4 5" id="KW-0418">Kinase</keyword>
<evidence type="ECO:0000256" key="1">
    <source>
        <dbReference type="ARBA" id="ARBA00007220"/>
    </source>
</evidence>
<name>A0A0S4JF47_BODSA</name>
<dbReference type="InterPro" id="IPR006259">
    <property type="entry name" value="Adenyl_kin_sub"/>
</dbReference>
<gene>
    <name evidence="6" type="ORF">BSAL_19220</name>
</gene>
<organism evidence="6 7">
    <name type="scientific">Bodo saltans</name>
    <name type="common">Flagellated protozoan</name>
    <dbReference type="NCBI Taxonomy" id="75058"/>
    <lineage>
        <taxon>Eukaryota</taxon>
        <taxon>Discoba</taxon>
        <taxon>Euglenozoa</taxon>
        <taxon>Kinetoplastea</taxon>
        <taxon>Metakinetoplastina</taxon>
        <taxon>Eubodonida</taxon>
        <taxon>Bodonidae</taxon>
        <taxon>Bodo</taxon>
    </lineage>
</organism>
<dbReference type="Proteomes" id="UP000051952">
    <property type="component" value="Unassembled WGS sequence"/>
</dbReference>
<sequence length="219" mass="24325">MPLNLIIVGPPGSGKGTLCENISRDFHVMHLSGGELLREEVAKKTPLGSEAFEYMKQGKLIPDETMVKLMLNKATEPAALQHGVLLDGFPRTLKQAQAITAAGLRVDAVIVLDVSDASLLERSAGRRVDPVTGEVYHLKFKPPPSQIVDRLVIRPDDTEEKQRFRMKIYKDQRDPLIVHFKDLVLTVNADQPIPKVYAEFLFLLKQRGLGEPTAPKGKL</sequence>
<dbReference type="InterPro" id="IPR027417">
    <property type="entry name" value="P-loop_NTPase"/>
</dbReference>
<reference evidence="7" key="1">
    <citation type="submission" date="2015-09" db="EMBL/GenBank/DDBJ databases">
        <authorList>
            <consortium name="Pathogen Informatics"/>
        </authorList>
    </citation>
    <scope>NUCLEOTIDE SEQUENCE [LARGE SCALE GENOMIC DNA]</scope>
    <source>
        <strain evidence="7">Lake Konstanz</strain>
    </source>
</reference>
<dbReference type="Gene3D" id="3.40.50.300">
    <property type="entry name" value="P-loop containing nucleotide triphosphate hydrolases"/>
    <property type="match status" value="1"/>
</dbReference>